<protein>
    <submittedName>
        <fullName evidence="1">Uncharacterized protein</fullName>
    </submittedName>
</protein>
<gene>
    <name evidence="1" type="ORF">S01H1_74963</name>
</gene>
<evidence type="ECO:0000313" key="1">
    <source>
        <dbReference type="EMBL" id="GAG46035.1"/>
    </source>
</evidence>
<sequence length="53" mass="6293">HTGAGPQGAHVVYRQNDDEYPHRYEFIERWRFEEFYEGPLAWDAAVPGWKGQK</sequence>
<accession>X0XS19</accession>
<dbReference type="AlphaFoldDB" id="X0XS19"/>
<organism evidence="1">
    <name type="scientific">marine sediment metagenome</name>
    <dbReference type="NCBI Taxonomy" id="412755"/>
    <lineage>
        <taxon>unclassified sequences</taxon>
        <taxon>metagenomes</taxon>
        <taxon>ecological metagenomes</taxon>
    </lineage>
</organism>
<name>X0XS19_9ZZZZ</name>
<comment type="caution">
    <text evidence="1">The sequence shown here is derived from an EMBL/GenBank/DDBJ whole genome shotgun (WGS) entry which is preliminary data.</text>
</comment>
<proteinExistence type="predicted"/>
<feature type="non-terminal residue" evidence="1">
    <location>
        <position position="1"/>
    </location>
</feature>
<reference evidence="1" key="1">
    <citation type="journal article" date="2014" name="Front. Microbiol.">
        <title>High frequency of phylogenetically diverse reductive dehalogenase-homologous genes in deep subseafloor sedimentary metagenomes.</title>
        <authorList>
            <person name="Kawai M."/>
            <person name="Futagami T."/>
            <person name="Toyoda A."/>
            <person name="Takaki Y."/>
            <person name="Nishi S."/>
            <person name="Hori S."/>
            <person name="Arai W."/>
            <person name="Tsubouchi T."/>
            <person name="Morono Y."/>
            <person name="Uchiyama I."/>
            <person name="Ito T."/>
            <person name="Fujiyama A."/>
            <person name="Inagaki F."/>
            <person name="Takami H."/>
        </authorList>
    </citation>
    <scope>NUCLEOTIDE SEQUENCE</scope>
    <source>
        <strain evidence="1">Expedition CK06-06</strain>
    </source>
</reference>
<dbReference type="EMBL" id="BARS01050185">
    <property type="protein sequence ID" value="GAG46035.1"/>
    <property type="molecule type" value="Genomic_DNA"/>
</dbReference>